<evidence type="ECO:0000313" key="2">
    <source>
        <dbReference type="Proteomes" id="UP000054324"/>
    </source>
</evidence>
<evidence type="ECO:0000313" key="1">
    <source>
        <dbReference type="EMBL" id="KER28688.1"/>
    </source>
</evidence>
<dbReference type="EMBL" id="KL596694">
    <property type="protein sequence ID" value="KER28688.1"/>
    <property type="molecule type" value="Genomic_DNA"/>
</dbReference>
<protein>
    <submittedName>
        <fullName evidence="1">Uncharacterized protein</fullName>
    </submittedName>
</protein>
<dbReference type="RefSeq" id="XP_009167599.1">
    <property type="nucleotide sequence ID" value="XM_009169335.1"/>
</dbReference>
<dbReference type="GeneID" id="20327704"/>
<dbReference type="CTD" id="20327704"/>
<accession>A0A074ZMU5</accession>
<organism evidence="1 2">
    <name type="scientific">Opisthorchis viverrini</name>
    <name type="common">Southeast Asian liver fluke</name>
    <dbReference type="NCBI Taxonomy" id="6198"/>
    <lineage>
        <taxon>Eukaryota</taxon>
        <taxon>Metazoa</taxon>
        <taxon>Spiralia</taxon>
        <taxon>Lophotrochozoa</taxon>
        <taxon>Platyhelminthes</taxon>
        <taxon>Trematoda</taxon>
        <taxon>Digenea</taxon>
        <taxon>Opisthorchiida</taxon>
        <taxon>Opisthorchiata</taxon>
        <taxon>Opisthorchiidae</taxon>
        <taxon>Opisthorchis</taxon>
    </lineage>
</organism>
<proteinExistence type="predicted"/>
<dbReference type="AlphaFoldDB" id="A0A074ZMU5"/>
<feature type="non-terminal residue" evidence="1">
    <location>
        <position position="130"/>
    </location>
</feature>
<dbReference type="Proteomes" id="UP000054324">
    <property type="component" value="Unassembled WGS sequence"/>
</dbReference>
<keyword evidence="2" id="KW-1185">Reference proteome</keyword>
<sequence>MESDKNFCHISSNESRELAYQLSLVPYLMERLKKFEQQAAGILSDNLELSQEILFSMDTILSVHAWMDSLEMRKNIEEAVLRVLPQVQSLRSWLASYLDFIHEMQAVLHRTDEKIFTFMTVVGALGKYCT</sequence>
<reference evidence="1 2" key="1">
    <citation type="submission" date="2013-11" db="EMBL/GenBank/DDBJ databases">
        <title>Opisthorchis viverrini - life in the bile duct.</title>
        <authorList>
            <person name="Young N.D."/>
            <person name="Nagarajan N."/>
            <person name="Lin S.J."/>
            <person name="Korhonen P.K."/>
            <person name="Jex A.R."/>
            <person name="Hall R.S."/>
            <person name="Safavi-Hemami H."/>
            <person name="Kaewkong W."/>
            <person name="Bertrand D."/>
            <person name="Gao S."/>
            <person name="Seet Q."/>
            <person name="Wongkham S."/>
            <person name="Teh B.T."/>
            <person name="Wongkham C."/>
            <person name="Intapan P.M."/>
            <person name="Maleewong W."/>
            <person name="Yang X."/>
            <person name="Hu M."/>
            <person name="Wang Z."/>
            <person name="Hofmann A."/>
            <person name="Sternberg P.W."/>
            <person name="Tan P."/>
            <person name="Wang J."/>
            <person name="Gasser R.B."/>
        </authorList>
    </citation>
    <scope>NUCLEOTIDE SEQUENCE [LARGE SCALE GENOMIC DNA]</scope>
</reference>
<gene>
    <name evidence="1" type="ORF">T265_13537</name>
</gene>
<name>A0A074ZMU5_OPIVI</name>
<dbReference type="OrthoDB" id="6232743at2759"/>
<dbReference type="KEGG" id="ovi:T265_13537"/>